<evidence type="ECO:0000313" key="1">
    <source>
        <dbReference type="EMBL" id="CCX15140.1"/>
    </source>
</evidence>
<reference evidence="1 2" key="1">
    <citation type="journal article" date="2013" name="PLoS Genet.">
        <title>The genome and development-dependent transcriptomes of Pyronema confluens: a window into fungal evolution.</title>
        <authorList>
            <person name="Traeger S."/>
            <person name="Altegoer F."/>
            <person name="Freitag M."/>
            <person name="Gabaldon T."/>
            <person name="Kempken F."/>
            <person name="Kumar A."/>
            <person name="Marcet-Houben M."/>
            <person name="Poggeler S."/>
            <person name="Stajich J.E."/>
            <person name="Nowrousian M."/>
        </authorList>
    </citation>
    <scope>NUCLEOTIDE SEQUENCE [LARGE SCALE GENOMIC DNA]</scope>
    <source>
        <strain evidence="2">CBS 100304</strain>
        <tissue evidence="1">Vegetative mycelium</tissue>
    </source>
</reference>
<dbReference type="AlphaFoldDB" id="U4LGE7"/>
<gene>
    <name evidence="1" type="ORF">PCON_01415</name>
</gene>
<organism evidence="1 2">
    <name type="scientific">Pyronema omphalodes (strain CBS 100304)</name>
    <name type="common">Pyronema confluens</name>
    <dbReference type="NCBI Taxonomy" id="1076935"/>
    <lineage>
        <taxon>Eukaryota</taxon>
        <taxon>Fungi</taxon>
        <taxon>Dikarya</taxon>
        <taxon>Ascomycota</taxon>
        <taxon>Pezizomycotina</taxon>
        <taxon>Pezizomycetes</taxon>
        <taxon>Pezizales</taxon>
        <taxon>Pyronemataceae</taxon>
        <taxon>Pyronema</taxon>
    </lineage>
</organism>
<dbReference type="EMBL" id="HF936135">
    <property type="protein sequence ID" value="CCX15140.1"/>
    <property type="molecule type" value="Genomic_DNA"/>
</dbReference>
<keyword evidence="2" id="KW-1185">Reference proteome</keyword>
<name>U4LGE7_PYROM</name>
<accession>U4LGE7</accession>
<dbReference type="Proteomes" id="UP000018144">
    <property type="component" value="Unassembled WGS sequence"/>
</dbReference>
<sequence>MSMRRVLGAPISDYFSSLLEIRHQIVGSSEAISDVAFQTHIFSSLPPVFEVNAEGEDEE</sequence>
<proteinExistence type="predicted"/>
<protein>
    <submittedName>
        <fullName evidence="1">Uncharacterized protein</fullName>
    </submittedName>
</protein>
<evidence type="ECO:0000313" key="2">
    <source>
        <dbReference type="Proteomes" id="UP000018144"/>
    </source>
</evidence>